<dbReference type="SUPFAM" id="SSF48452">
    <property type="entry name" value="TPR-like"/>
    <property type="match status" value="1"/>
</dbReference>
<dbReference type="EMBL" id="MPKY01000001">
    <property type="protein sequence ID" value="OJS98857.1"/>
    <property type="molecule type" value="Genomic_DNA"/>
</dbReference>
<keyword evidence="2" id="KW-1185">Reference proteome</keyword>
<dbReference type="RefSeq" id="WP_072675962.1">
    <property type="nucleotide sequence ID" value="NZ_MPKY01000001.1"/>
</dbReference>
<protein>
    <recommendedName>
        <fullName evidence="3">Tetratricopeptide repeat protein</fullName>
    </recommendedName>
</protein>
<dbReference type="Proteomes" id="UP000183986">
    <property type="component" value="Unassembled WGS sequence"/>
</dbReference>
<sequence>MWFIAEFKPAVLATAVLSVGLAGCATGPKTFDRAGLTSEQAAVVASKPTVIRQDYQNLYEEGRRNEVLNLMEIGLKAYRAGDLDEARRSLDRARVIIESVYADDESARKARSIWYEEAEKDFKGEPYERAMVYLYLGLIFLEQGDYGNARASFIGGLLQDAFAEEEQFSSDFAALIYLAGWAALQMDSQQLAQQHFTELQAFRPDAPVPNGEHNALLIVETGTSPRKLGDGVGHYQLVYRRGRNFSDVGAQWQHGDQWETVYPMEDIYFQASTRGGRAIDRIVEGQVQYKETTRDIGTNLSDISQNSLLAGASASAGGVLGAGFAAISLVSVAAQGMSAAANVRADIRYWQSLPDTLHIIPVSAEPGQQVTVRFLDTNGNAIPGMTDTTEFRFDGRGRGLALATSQRP</sequence>
<dbReference type="Gene3D" id="1.25.40.10">
    <property type="entry name" value="Tetratricopeptide repeat domain"/>
    <property type="match status" value="1"/>
</dbReference>
<reference evidence="1" key="1">
    <citation type="submission" date="2016-11" db="EMBL/GenBank/DDBJ databases">
        <title>Draft Genome Sequence of Marinobacter hydrocarbonoclasticus strain STW2, a polyaromatic aromatic hydrocarbon degrading and denitrifying bacterium from rhizosphere of Seagrass Enhalus acodoides.</title>
        <authorList>
            <person name="Ling J."/>
            <person name="Dong J."/>
        </authorList>
    </citation>
    <scope>NUCLEOTIDE SEQUENCE [LARGE SCALE GENOMIC DNA]</scope>
    <source>
        <strain evidence="1">STW2</strain>
    </source>
</reference>
<evidence type="ECO:0008006" key="3">
    <source>
        <dbReference type="Google" id="ProtNLM"/>
    </source>
</evidence>
<evidence type="ECO:0000313" key="2">
    <source>
        <dbReference type="Proteomes" id="UP000183986"/>
    </source>
</evidence>
<accession>A0A1M2UU65</accession>
<organism evidence="1 2">
    <name type="scientific">Marinobacter nauticus</name>
    <name type="common">Marinobacter hydrocarbonoclasticus</name>
    <name type="synonym">Marinobacter aquaeolei</name>
    <dbReference type="NCBI Taxonomy" id="2743"/>
    <lineage>
        <taxon>Bacteria</taxon>
        <taxon>Pseudomonadati</taxon>
        <taxon>Pseudomonadota</taxon>
        <taxon>Gammaproteobacteria</taxon>
        <taxon>Pseudomonadales</taxon>
        <taxon>Marinobacteraceae</taxon>
        <taxon>Marinobacter</taxon>
    </lineage>
</organism>
<name>A0A1M2UU65_MARNT</name>
<dbReference type="InterPro" id="IPR011990">
    <property type="entry name" value="TPR-like_helical_dom_sf"/>
</dbReference>
<proteinExistence type="predicted"/>
<evidence type="ECO:0000313" key="1">
    <source>
        <dbReference type="EMBL" id="OJS98857.1"/>
    </source>
</evidence>
<dbReference type="AlphaFoldDB" id="A0A1M2UU65"/>
<dbReference type="OrthoDB" id="7319921at2"/>
<gene>
    <name evidence="1" type="ORF">BEE62_01335</name>
</gene>
<comment type="caution">
    <text evidence="1">The sequence shown here is derived from an EMBL/GenBank/DDBJ whole genome shotgun (WGS) entry which is preliminary data.</text>
</comment>